<protein>
    <recommendedName>
        <fullName evidence="1">PCI domain-containing protein</fullName>
    </recommendedName>
</protein>
<dbReference type="EMBL" id="JABSTV010000558">
    <property type="protein sequence ID" value="KAH7986180.1"/>
    <property type="molecule type" value="Genomic_DNA"/>
</dbReference>
<dbReference type="Pfam" id="PF26569">
    <property type="entry name" value="EIF3CL_C"/>
    <property type="match status" value="1"/>
</dbReference>
<dbReference type="GO" id="GO:0031369">
    <property type="term" value="F:translation initiation factor binding"/>
    <property type="evidence" value="ECO:0007669"/>
    <property type="project" value="InterPro"/>
</dbReference>
<proteinExistence type="predicted"/>
<dbReference type="SMART" id="SM00088">
    <property type="entry name" value="PINT"/>
    <property type="match status" value="1"/>
</dbReference>
<dbReference type="GO" id="GO:0005852">
    <property type="term" value="C:eukaryotic translation initiation factor 3 complex"/>
    <property type="evidence" value="ECO:0007669"/>
    <property type="project" value="InterPro"/>
</dbReference>
<dbReference type="AlphaFoldDB" id="A0A9D4TDF2"/>
<name>A0A9D4TDF2_RHISA</name>
<dbReference type="PANTHER" id="PTHR13937">
    <property type="entry name" value="EUKARYOTIC TRANSLATION INITATION FACTOR 3, SUBUNIT 8 EIF3S8 -RELATED"/>
    <property type="match status" value="1"/>
</dbReference>
<dbReference type="SUPFAM" id="SSF46785">
    <property type="entry name" value="Winged helix' DNA-binding domain"/>
    <property type="match status" value="1"/>
</dbReference>
<dbReference type="InterPro" id="IPR058999">
    <property type="entry name" value="EIF3CL_C"/>
</dbReference>
<accession>A0A9D4TDF2</accession>
<dbReference type="VEuPathDB" id="VectorBase:RSAN_028513"/>
<dbReference type="InterPro" id="IPR000717">
    <property type="entry name" value="PCI_dom"/>
</dbReference>
<feature type="domain" description="PCI" evidence="1">
    <location>
        <begin position="1"/>
        <end position="74"/>
    </location>
</feature>
<dbReference type="InterPro" id="IPR036390">
    <property type="entry name" value="WH_DNA-bd_sf"/>
</dbReference>
<dbReference type="GO" id="GO:0003723">
    <property type="term" value="F:RNA binding"/>
    <property type="evidence" value="ECO:0007669"/>
    <property type="project" value="InterPro"/>
</dbReference>
<organism evidence="2 3">
    <name type="scientific">Rhipicephalus sanguineus</name>
    <name type="common">Brown dog tick</name>
    <name type="synonym">Ixodes sanguineus</name>
    <dbReference type="NCBI Taxonomy" id="34632"/>
    <lineage>
        <taxon>Eukaryota</taxon>
        <taxon>Metazoa</taxon>
        <taxon>Ecdysozoa</taxon>
        <taxon>Arthropoda</taxon>
        <taxon>Chelicerata</taxon>
        <taxon>Arachnida</taxon>
        <taxon>Acari</taxon>
        <taxon>Parasitiformes</taxon>
        <taxon>Ixodida</taxon>
        <taxon>Ixodoidea</taxon>
        <taxon>Ixodidae</taxon>
        <taxon>Rhipicephalinae</taxon>
        <taxon>Rhipicephalus</taxon>
        <taxon>Rhipicephalus</taxon>
    </lineage>
</organism>
<dbReference type="Pfam" id="PF01399">
    <property type="entry name" value="PCI"/>
    <property type="match status" value="1"/>
</dbReference>
<evidence type="ECO:0000259" key="1">
    <source>
        <dbReference type="PROSITE" id="PS50250"/>
    </source>
</evidence>
<dbReference type="PANTHER" id="PTHR13937:SF0">
    <property type="entry name" value="EUKARYOTIC TRANSLATION INITIATION FACTOR 3 SUBUNIT C-RELATED"/>
    <property type="match status" value="1"/>
</dbReference>
<reference evidence="2" key="2">
    <citation type="submission" date="2021-09" db="EMBL/GenBank/DDBJ databases">
        <authorList>
            <person name="Jia N."/>
            <person name="Wang J."/>
            <person name="Shi W."/>
            <person name="Du L."/>
            <person name="Sun Y."/>
            <person name="Zhan W."/>
            <person name="Jiang J."/>
            <person name="Wang Q."/>
            <person name="Zhang B."/>
            <person name="Ji P."/>
            <person name="Sakyi L.B."/>
            <person name="Cui X."/>
            <person name="Yuan T."/>
            <person name="Jiang B."/>
            <person name="Yang W."/>
            <person name="Lam T.T.-Y."/>
            <person name="Chang Q."/>
            <person name="Ding S."/>
            <person name="Wang X."/>
            <person name="Zhu J."/>
            <person name="Ruan X."/>
            <person name="Zhao L."/>
            <person name="Wei J."/>
            <person name="Que T."/>
            <person name="Du C."/>
            <person name="Cheng J."/>
            <person name="Dai P."/>
            <person name="Han X."/>
            <person name="Huang E."/>
            <person name="Gao Y."/>
            <person name="Liu J."/>
            <person name="Shao H."/>
            <person name="Ye R."/>
            <person name="Li L."/>
            <person name="Wei W."/>
            <person name="Wang X."/>
            <person name="Wang C."/>
            <person name="Huo Q."/>
            <person name="Li W."/>
            <person name="Guo W."/>
            <person name="Chen H."/>
            <person name="Chen S."/>
            <person name="Zhou L."/>
            <person name="Zhou L."/>
            <person name="Ni X."/>
            <person name="Tian J."/>
            <person name="Zhou Y."/>
            <person name="Sheng Y."/>
            <person name="Liu T."/>
            <person name="Pan Y."/>
            <person name="Xia L."/>
            <person name="Li J."/>
            <person name="Zhao F."/>
            <person name="Cao W."/>
        </authorList>
    </citation>
    <scope>NUCLEOTIDE SEQUENCE</scope>
    <source>
        <strain evidence="2">Rsan-2018</strain>
        <tissue evidence="2">Larvae</tissue>
    </source>
</reference>
<comment type="caution">
    <text evidence="2">The sequence shown here is derived from an EMBL/GenBank/DDBJ whole genome shotgun (WGS) entry which is preliminary data.</text>
</comment>
<dbReference type="Gene3D" id="1.25.40.570">
    <property type="match status" value="1"/>
</dbReference>
<dbReference type="GO" id="GO:0003743">
    <property type="term" value="F:translation initiation factor activity"/>
    <property type="evidence" value="ECO:0007669"/>
    <property type="project" value="InterPro"/>
</dbReference>
<gene>
    <name evidence="2" type="ORF">HPB52_025148</name>
</gene>
<evidence type="ECO:0000313" key="2">
    <source>
        <dbReference type="EMBL" id="KAH7986180.1"/>
    </source>
</evidence>
<keyword evidence="3" id="KW-1185">Reference proteome</keyword>
<reference evidence="2" key="1">
    <citation type="journal article" date="2020" name="Cell">
        <title>Large-Scale Comparative Analyses of Tick Genomes Elucidate Their Genetic Diversity and Vector Capacities.</title>
        <authorList>
            <consortium name="Tick Genome and Microbiome Consortium (TIGMIC)"/>
            <person name="Jia N."/>
            <person name="Wang J."/>
            <person name="Shi W."/>
            <person name="Du L."/>
            <person name="Sun Y."/>
            <person name="Zhan W."/>
            <person name="Jiang J.F."/>
            <person name="Wang Q."/>
            <person name="Zhang B."/>
            <person name="Ji P."/>
            <person name="Bell-Sakyi L."/>
            <person name="Cui X.M."/>
            <person name="Yuan T.T."/>
            <person name="Jiang B.G."/>
            <person name="Yang W.F."/>
            <person name="Lam T.T."/>
            <person name="Chang Q.C."/>
            <person name="Ding S.J."/>
            <person name="Wang X.J."/>
            <person name="Zhu J.G."/>
            <person name="Ruan X.D."/>
            <person name="Zhao L."/>
            <person name="Wei J.T."/>
            <person name="Ye R.Z."/>
            <person name="Que T.C."/>
            <person name="Du C.H."/>
            <person name="Zhou Y.H."/>
            <person name="Cheng J.X."/>
            <person name="Dai P.F."/>
            <person name="Guo W.B."/>
            <person name="Han X.H."/>
            <person name="Huang E.J."/>
            <person name="Li L.F."/>
            <person name="Wei W."/>
            <person name="Gao Y.C."/>
            <person name="Liu J.Z."/>
            <person name="Shao H.Z."/>
            <person name="Wang X."/>
            <person name="Wang C.C."/>
            <person name="Yang T.C."/>
            <person name="Huo Q.B."/>
            <person name="Li W."/>
            <person name="Chen H.Y."/>
            <person name="Chen S.E."/>
            <person name="Zhou L.G."/>
            <person name="Ni X.B."/>
            <person name="Tian J.H."/>
            <person name="Sheng Y."/>
            <person name="Liu T."/>
            <person name="Pan Y.S."/>
            <person name="Xia L.Y."/>
            <person name="Li J."/>
            <person name="Zhao F."/>
            <person name="Cao W.C."/>
        </authorList>
    </citation>
    <scope>NUCLEOTIDE SEQUENCE</scope>
    <source>
        <strain evidence="2">Rsan-2018</strain>
    </source>
</reference>
<dbReference type="Proteomes" id="UP000821837">
    <property type="component" value="Unassembled WGS sequence"/>
</dbReference>
<dbReference type="PROSITE" id="PS50250">
    <property type="entry name" value="PCI"/>
    <property type="match status" value="1"/>
</dbReference>
<dbReference type="InterPro" id="IPR027516">
    <property type="entry name" value="EIF3C"/>
</dbReference>
<evidence type="ECO:0000313" key="3">
    <source>
        <dbReference type="Proteomes" id="UP000821837"/>
    </source>
</evidence>
<sequence>MKKGTSLGSEESLRTFLFTYSSVYDSLSIETLAEMFELNKSVVHSIISKMIIGEELMASLDEPNLMVVLHKTEPSRIQALALQLCDKVTNLVDYNDRLLEIKLGSFFGRGAGLQGFRDSGYQKDGYGQRERNWGTC</sequence>